<dbReference type="Pfam" id="PF01872">
    <property type="entry name" value="RibD_C"/>
    <property type="match status" value="1"/>
</dbReference>
<dbReference type="SUPFAM" id="SSF53597">
    <property type="entry name" value="Dihydrofolate reductase-like"/>
    <property type="match status" value="1"/>
</dbReference>
<dbReference type="PANTHER" id="PTHR38011:SF11">
    <property type="entry name" value="2,5-DIAMINO-6-RIBOSYLAMINO-4(3H)-PYRIMIDINONE 5'-PHOSPHATE REDUCTASE"/>
    <property type="match status" value="1"/>
</dbReference>
<dbReference type="RefSeq" id="WP_097128803.1">
    <property type="nucleotide sequence ID" value="NZ_OCNH01000004.1"/>
</dbReference>
<dbReference type="GO" id="GO:0008703">
    <property type="term" value="F:5-amino-6-(5-phosphoribosylamino)uracil reductase activity"/>
    <property type="evidence" value="ECO:0007669"/>
    <property type="project" value="InterPro"/>
</dbReference>
<dbReference type="PANTHER" id="PTHR38011">
    <property type="entry name" value="DIHYDROFOLATE REDUCTASE FAMILY PROTEIN (AFU_ORTHOLOGUE AFUA_8G06820)"/>
    <property type="match status" value="1"/>
</dbReference>
<name>A0A286GGV3_9BACT</name>
<organism evidence="2 3">
    <name type="scientific">Spirosoma fluviale</name>
    <dbReference type="NCBI Taxonomy" id="1597977"/>
    <lineage>
        <taxon>Bacteria</taxon>
        <taxon>Pseudomonadati</taxon>
        <taxon>Bacteroidota</taxon>
        <taxon>Cytophagia</taxon>
        <taxon>Cytophagales</taxon>
        <taxon>Cytophagaceae</taxon>
        <taxon>Spirosoma</taxon>
    </lineage>
</organism>
<gene>
    <name evidence="2" type="ORF">SAMN06269250_4628</name>
</gene>
<dbReference type="InterPro" id="IPR002734">
    <property type="entry name" value="RibDG_C"/>
</dbReference>
<evidence type="ECO:0000313" key="2">
    <source>
        <dbReference type="EMBL" id="SOD94753.1"/>
    </source>
</evidence>
<dbReference type="InterPro" id="IPR050765">
    <property type="entry name" value="Riboflavin_Biosynth_HTPR"/>
</dbReference>
<dbReference type="EMBL" id="OCNH01000004">
    <property type="protein sequence ID" value="SOD94753.1"/>
    <property type="molecule type" value="Genomic_DNA"/>
</dbReference>
<keyword evidence="3" id="KW-1185">Reference proteome</keyword>
<accession>A0A286GGV3</accession>
<dbReference type="AlphaFoldDB" id="A0A286GGV3"/>
<reference evidence="3" key="1">
    <citation type="submission" date="2017-09" db="EMBL/GenBank/DDBJ databases">
        <authorList>
            <person name="Varghese N."/>
            <person name="Submissions S."/>
        </authorList>
    </citation>
    <scope>NUCLEOTIDE SEQUENCE [LARGE SCALE GENOMIC DNA]</scope>
    <source>
        <strain evidence="3">DSM 29961</strain>
    </source>
</reference>
<proteinExistence type="predicted"/>
<evidence type="ECO:0000259" key="1">
    <source>
        <dbReference type="Pfam" id="PF01872"/>
    </source>
</evidence>
<dbReference type="Gene3D" id="3.40.430.10">
    <property type="entry name" value="Dihydrofolate Reductase, subunit A"/>
    <property type="match status" value="1"/>
</dbReference>
<dbReference type="Proteomes" id="UP000219452">
    <property type="component" value="Unassembled WGS sequence"/>
</dbReference>
<dbReference type="OrthoDB" id="195113at2"/>
<dbReference type="GO" id="GO:0009231">
    <property type="term" value="P:riboflavin biosynthetic process"/>
    <property type="evidence" value="ECO:0007669"/>
    <property type="project" value="InterPro"/>
</dbReference>
<evidence type="ECO:0000313" key="3">
    <source>
        <dbReference type="Proteomes" id="UP000219452"/>
    </source>
</evidence>
<dbReference type="InterPro" id="IPR024072">
    <property type="entry name" value="DHFR-like_dom_sf"/>
</dbReference>
<feature type="domain" description="Bacterial bifunctional deaminase-reductase C-terminal" evidence="1">
    <location>
        <begin position="2"/>
        <end position="169"/>
    </location>
</feature>
<protein>
    <submittedName>
        <fullName evidence="2">Dihydrofolate reductase</fullName>
    </submittedName>
</protein>
<sequence>MRKLILYIATSLDGYIARADGRVDWLESVPNPDQLDYGYADFLATIDTTLMGNATYQTILGFGGDFPYPDKTNYVFSRQRGQADTAFIRYVEEDPATFTAHLKNQPGKDIWLVGGGQLNTVLLNAGLIDQFIITLAPVSLGAGIPLFGPDAVETPFKLIKSESFETGFVQVVYEKVPPPTPS</sequence>